<evidence type="ECO:0000313" key="4">
    <source>
        <dbReference type="EMBL" id="JAA75931.1"/>
    </source>
</evidence>
<dbReference type="InterPro" id="IPR018247">
    <property type="entry name" value="EF_Hand_1_Ca_BS"/>
</dbReference>
<dbReference type="InterPro" id="IPR002048">
    <property type="entry name" value="EF_hand_dom"/>
</dbReference>
<evidence type="ECO:0000259" key="3">
    <source>
        <dbReference type="PROSITE" id="PS50222"/>
    </source>
</evidence>
<proteinExistence type="evidence at transcript level"/>
<dbReference type="VEuPathDB" id="VectorBase:RPRC011179"/>
<dbReference type="Pfam" id="PF13499">
    <property type="entry name" value="EF-hand_7"/>
    <property type="match status" value="1"/>
</dbReference>
<sequence length="181" mass="20634">MSDVSQLFKEYISDKKPGVSKVKQASWQPKTSSGPKYKLLDKHKEELYQIFDMLDDGSGSIKVKDIQSVFKAMNFTVDEAEMKRLFKGIKSDKITADTLVTIMENKLAEDETKSDLKRIFGAFDYDNKGFITVSNLKKLADSLELEITDDELQEMIDEADLNQDGVVNEDEFIEIMLKVDL</sequence>
<dbReference type="FunFam" id="1.10.238.10:FF:000001">
    <property type="entry name" value="Calmodulin 1"/>
    <property type="match status" value="1"/>
</dbReference>
<dbReference type="CDD" id="cd00051">
    <property type="entry name" value="EFh"/>
    <property type="match status" value="1"/>
</dbReference>
<keyword evidence="2" id="KW-0106">Calcium</keyword>
<dbReference type="InterPro" id="IPR011992">
    <property type="entry name" value="EF-hand-dom_pair"/>
</dbReference>
<dbReference type="AlphaFoldDB" id="R4FMV6"/>
<dbReference type="SMART" id="SM00054">
    <property type="entry name" value="EFh"/>
    <property type="match status" value="3"/>
</dbReference>
<dbReference type="VEuPathDB" id="VectorBase:RPRC010493"/>
<organism evidence="4">
    <name type="scientific">Rhodnius prolixus</name>
    <name type="common">Triatomid bug</name>
    <dbReference type="NCBI Taxonomy" id="13249"/>
    <lineage>
        <taxon>Eukaryota</taxon>
        <taxon>Metazoa</taxon>
        <taxon>Ecdysozoa</taxon>
        <taxon>Arthropoda</taxon>
        <taxon>Hexapoda</taxon>
        <taxon>Insecta</taxon>
        <taxon>Pterygota</taxon>
        <taxon>Neoptera</taxon>
        <taxon>Paraneoptera</taxon>
        <taxon>Hemiptera</taxon>
        <taxon>Heteroptera</taxon>
        <taxon>Panheteroptera</taxon>
        <taxon>Cimicomorpha</taxon>
        <taxon>Reduviidae</taxon>
        <taxon>Triatominae</taxon>
        <taxon>Rhodnius</taxon>
    </lineage>
</organism>
<dbReference type="PROSITE" id="PS50222">
    <property type="entry name" value="EF_HAND_2"/>
    <property type="match status" value="2"/>
</dbReference>
<evidence type="ECO:0000256" key="1">
    <source>
        <dbReference type="ARBA" id="ARBA00022737"/>
    </source>
</evidence>
<protein>
    <submittedName>
        <fullName evidence="4">Putative ca2+-binding protein centrin/caltractin</fullName>
    </submittedName>
</protein>
<evidence type="ECO:0000256" key="2">
    <source>
        <dbReference type="ARBA" id="ARBA00022837"/>
    </source>
</evidence>
<feature type="domain" description="EF-hand" evidence="3">
    <location>
        <begin position="111"/>
        <end position="146"/>
    </location>
</feature>
<keyword evidence="1" id="KW-0677">Repeat</keyword>
<name>R4FMV6_RHOPR</name>
<dbReference type="Gene3D" id="1.10.238.10">
    <property type="entry name" value="EF-hand"/>
    <property type="match status" value="2"/>
</dbReference>
<dbReference type="HOGENOM" id="CLU_061288_22_1_1"/>
<accession>R4FMV6</accession>
<dbReference type="PANTHER" id="PTHR23050">
    <property type="entry name" value="CALCIUM BINDING PROTEIN"/>
    <property type="match status" value="1"/>
</dbReference>
<reference evidence="4" key="1">
    <citation type="submission" date="2013-04" db="EMBL/GenBank/DDBJ databases">
        <title>An insight into the transcriptome of the digestive tract of the blood sucking bug, Rhodnius prolixus.</title>
        <authorList>
            <person name="Ribeiro J.M.C."/>
            <person name="Genta F.A."/>
            <person name="Sorgine M.H.F."/>
            <person name="Paiva-Silva G.O."/>
            <person name="Majerowicz D."/>
            <person name="Medeiros M."/>
            <person name="Koerich L."/>
            <person name="Terra W.R."/>
            <person name="Ferreira C."/>
            <person name="Pimentel A.C."/>
            <person name="Bisch P.M."/>
            <person name="Diniz M.M.P."/>
            <person name="Nascimento R."/>
            <person name="Salmon D."/>
            <person name="Silber A.M."/>
            <person name="Alves M."/>
            <person name="Oliveira M.F."/>
            <person name="Gondim K.C."/>
            <person name="Silva Neto M.A.C."/>
            <person name="Atella G.C."/>
            <person name="Araujo H."/>
            <person name="Dias F.S."/>
            <person name="Polycarpo C.R."/>
            <person name="Fampa P."/>
            <person name="Melo A.C."/>
            <person name="Tanaka A.S."/>
            <person name="Balczun C."/>
            <person name="Oliveira J.H.M."/>
            <person name="Goncalves R."/>
            <person name="Lazoski C."/>
            <person name="Pereira M.A."/>
            <person name="Rivera-Pomar R."/>
            <person name="Diambra L."/>
            <person name="Schaub G.A."/>
            <person name="Garcia E.S."/>
            <person name="Azambuja P."/>
            <person name="Braz G.R.C."/>
            <person name="Oliveira P.L."/>
        </authorList>
    </citation>
    <scope>NUCLEOTIDE SEQUENCE</scope>
</reference>
<dbReference type="PROSITE" id="PS00018">
    <property type="entry name" value="EF_HAND_1"/>
    <property type="match status" value="1"/>
</dbReference>
<dbReference type="SUPFAM" id="SSF47473">
    <property type="entry name" value="EF-hand"/>
    <property type="match status" value="1"/>
</dbReference>
<dbReference type="EMBL" id="GAHY01001579">
    <property type="protein sequence ID" value="JAA75931.1"/>
    <property type="molecule type" value="mRNA"/>
</dbReference>
<dbReference type="InterPro" id="IPR050145">
    <property type="entry name" value="Centrin_CML-like"/>
</dbReference>
<dbReference type="GO" id="GO:0005509">
    <property type="term" value="F:calcium ion binding"/>
    <property type="evidence" value="ECO:0007669"/>
    <property type="project" value="InterPro"/>
</dbReference>
<feature type="domain" description="EF-hand" evidence="3">
    <location>
        <begin position="147"/>
        <end position="181"/>
    </location>
</feature>